<dbReference type="Pfam" id="PF04364">
    <property type="entry name" value="DNA_pol3_chi"/>
    <property type="match status" value="1"/>
</dbReference>
<name>A0A840C7K1_9RHOB</name>
<proteinExistence type="predicted"/>
<protein>
    <submittedName>
        <fullName evidence="1">DNA polymerase-3 subunit chi</fullName>
        <ecNumber evidence="1">2.7.7.7</ecNumber>
    </submittedName>
</protein>
<dbReference type="SUPFAM" id="SSF102400">
    <property type="entry name" value="DNA polymerase III chi subunit"/>
    <property type="match status" value="1"/>
</dbReference>
<dbReference type="Proteomes" id="UP000585681">
    <property type="component" value="Unassembled WGS sequence"/>
</dbReference>
<dbReference type="PANTHER" id="PTHR38767">
    <property type="entry name" value="DNA POLYMERASE III SUBUNIT CHI"/>
    <property type="match status" value="1"/>
</dbReference>
<dbReference type="Gene3D" id="3.40.50.10110">
    <property type="entry name" value="DNA polymerase III subunit chi"/>
    <property type="match status" value="1"/>
</dbReference>
<keyword evidence="1" id="KW-0808">Transferase</keyword>
<comment type="caution">
    <text evidence="1">The sequence shown here is derived from an EMBL/GenBank/DDBJ whole genome shotgun (WGS) entry which is preliminary data.</text>
</comment>
<keyword evidence="2" id="KW-1185">Reference proteome</keyword>
<dbReference type="EC" id="2.7.7.7" evidence="1"/>
<dbReference type="AlphaFoldDB" id="A0A840C7K1"/>
<reference evidence="1" key="1">
    <citation type="submission" date="2020-08" db="EMBL/GenBank/DDBJ databases">
        <title>Genomic Encyclopedia of Type Strains, Phase IV (KMG-IV): sequencing the most valuable type-strain genomes for metagenomic binning, comparative biology and taxonomic classification.</title>
        <authorList>
            <person name="Goeker M."/>
        </authorList>
    </citation>
    <scope>NUCLEOTIDE SEQUENCE [LARGE SCALE GENOMIC DNA]</scope>
    <source>
        <strain evidence="1">DSM 105040</strain>
    </source>
</reference>
<evidence type="ECO:0000313" key="1">
    <source>
        <dbReference type="EMBL" id="MBB4021924.1"/>
    </source>
</evidence>
<dbReference type="GO" id="GO:0003887">
    <property type="term" value="F:DNA-directed DNA polymerase activity"/>
    <property type="evidence" value="ECO:0007669"/>
    <property type="project" value="UniProtKB-EC"/>
</dbReference>
<dbReference type="RefSeq" id="WP_054538664.1">
    <property type="nucleotide sequence ID" value="NZ_JACIEQ010000002.1"/>
</dbReference>
<keyword evidence="1" id="KW-0548">Nucleotidyltransferase</keyword>
<organism evidence="1 2">
    <name type="scientific">Actibacterium naphthalenivorans</name>
    <dbReference type="NCBI Taxonomy" id="1614693"/>
    <lineage>
        <taxon>Bacteria</taxon>
        <taxon>Pseudomonadati</taxon>
        <taxon>Pseudomonadota</taxon>
        <taxon>Alphaproteobacteria</taxon>
        <taxon>Rhodobacterales</taxon>
        <taxon>Roseobacteraceae</taxon>
        <taxon>Actibacterium</taxon>
    </lineage>
</organism>
<evidence type="ECO:0000313" key="2">
    <source>
        <dbReference type="Proteomes" id="UP000585681"/>
    </source>
</evidence>
<dbReference type="GO" id="GO:0032298">
    <property type="term" value="P:positive regulation of DNA-templated DNA replication initiation"/>
    <property type="evidence" value="ECO:0007669"/>
    <property type="project" value="TreeGrafter"/>
</dbReference>
<dbReference type="GO" id="GO:0003677">
    <property type="term" value="F:DNA binding"/>
    <property type="evidence" value="ECO:0007669"/>
    <property type="project" value="InterPro"/>
</dbReference>
<dbReference type="GO" id="GO:0006260">
    <property type="term" value="P:DNA replication"/>
    <property type="evidence" value="ECO:0007669"/>
    <property type="project" value="InterPro"/>
</dbReference>
<sequence>MGSVLFYHLTRHPLEVTLPMLLEKSRAAGWRVVVRGRTEQQLRWLDDKLWLGPEDGFLPHGLAGSGFDADQPVLLTTGMAAPNGAACLMAVDGAEVDAEEAGRMARVCILFDGNDEAALNRARGQWKALTGAGVAAQYWSEESGRWQKKAETGD</sequence>
<dbReference type="PANTHER" id="PTHR38767:SF1">
    <property type="entry name" value="DNA POLYMERASE III SUBUNIT CHI"/>
    <property type="match status" value="1"/>
</dbReference>
<gene>
    <name evidence="1" type="ORF">GGR17_001733</name>
</gene>
<dbReference type="EMBL" id="JACIEQ010000002">
    <property type="protein sequence ID" value="MBB4021924.1"/>
    <property type="molecule type" value="Genomic_DNA"/>
</dbReference>
<dbReference type="InterPro" id="IPR036768">
    <property type="entry name" value="PolIII_chi_sf"/>
</dbReference>
<dbReference type="InterPro" id="IPR007459">
    <property type="entry name" value="DNA_pol3_chi"/>
</dbReference>
<dbReference type="NCBIfam" id="NF004347">
    <property type="entry name" value="PRK05728.1-4"/>
    <property type="match status" value="1"/>
</dbReference>
<accession>A0A840C7K1</accession>